<dbReference type="InterPro" id="IPR029132">
    <property type="entry name" value="CBAH/NAAA_C"/>
</dbReference>
<dbReference type="GO" id="GO:0006631">
    <property type="term" value="P:fatty acid metabolic process"/>
    <property type="evidence" value="ECO:0007669"/>
    <property type="project" value="InterPro"/>
</dbReference>
<accession>A0A090LRK8</accession>
<dbReference type="AlphaFoldDB" id="A0A090LRK8"/>
<gene>
    <name evidence="11 13 14" type="ORF">SRAE_2000482000</name>
</gene>
<evidence type="ECO:0000256" key="5">
    <source>
        <dbReference type="ARBA" id="ARBA00023180"/>
    </source>
</evidence>
<dbReference type="OrthoDB" id="5273684at2759"/>
<evidence type="ECO:0000313" key="11">
    <source>
        <dbReference type="EMBL" id="CEF70186.1"/>
    </source>
</evidence>
<dbReference type="PANTHER" id="PTHR28583">
    <property type="entry name" value="ACID AMIDASE"/>
    <property type="match status" value="1"/>
</dbReference>
<dbReference type="Proteomes" id="UP000035682">
    <property type="component" value="Unplaced"/>
</dbReference>
<dbReference type="CTD" id="36382559"/>
<evidence type="ECO:0000256" key="4">
    <source>
        <dbReference type="ARBA" id="ARBA00023098"/>
    </source>
</evidence>
<dbReference type="PANTHER" id="PTHR28583:SF3">
    <property type="entry name" value="ACID CERAMIDASE-RELATED"/>
    <property type="match status" value="1"/>
</dbReference>
<evidence type="ECO:0000256" key="6">
    <source>
        <dbReference type="PIRNR" id="PIRNR017632"/>
    </source>
</evidence>
<keyword evidence="2 8" id="KW-0732">Signal</keyword>
<dbReference type="Pfam" id="PF15508">
    <property type="entry name" value="NAAA-beta"/>
    <property type="match status" value="1"/>
</dbReference>
<evidence type="ECO:0000256" key="3">
    <source>
        <dbReference type="ARBA" id="ARBA00022801"/>
    </source>
</evidence>
<feature type="active site" description="Nucleophile" evidence="7">
    <location>
        <position position="142"/>
    </location>
</feature>
<dbReference type="GO" id="GO:0017064">
    <property type="term" value="F:fatty acid amide hydrolase activity"/>
    <property type="evidence" value="ECO:0007669"/>
    <property type="project" value="InterPro"/>
</dbReference>
<evidence type="ECO:0000256" key="7">
    <source>
        <dbReference type="PIRSR" id="PIRSR017632-1"/>
    </source>
</evidence>
<feature type="signal peptide" evidence="8">
    <location>
        <begin position="1"/>
        <end position="23"/>
    </location>
</feature>
<evidence type="ECO:0000313" key="13">
    <source>
        <dbReference type="WBParaSite" id="SRAE_2000482000.1"/>
    </source>
</evidence>
<evidence type="ECO:0000313" key="14">
    <source>
        <dbReference type="WormBase" id="SRAE_2000482000"/>
    </source>
</evidence>
<dbReference type="WBParaSite" id="SRAE_2000482000.1">
    <property type="protein sequence ID" value="SRAE_2000482000.1"/>
    <property type="gene ID" value="WBGene00265066"/>
</dbReference>
<dbReference type="RefSeq" id="XP_024509385.1">
    <property type="nucleotide sequence ID" value="XM_024643748.1"/>
</dbReference>
<dbReference type="Pfam" id="PF02275">
    <property type="entry name" value="CBAH"/>
    <property type="match status" value="1"/>
</dbReference>
<dbReference type="GO" id="GO:0017040">
    <property type="term" value="F:N-acylsphingosine amidohydrolase activity"/>
    <property type="evidence" value="ECO:0007669"/>
    <property type="project" value="TreeGrafter"/>
</dbReference>
<evidence type="ECO:0000259" key="10">
    <source>
        <dbReference type="Pfam" id="PF15508"/>
    </source>
</evidence>
<dbReference type="GeneID" id="36382559"/>
<reference evidence="11 12" key="1">
    <citation type="submission" date="2014-09" db="EMBL/GenBank/DDBJ databases">
        <authorList>
            <person name="Martin A.A."/>
        </authorList>
    </citation>
    <scope>NUCLEOTIDE SEQUENCE</scope>
    <source>
        <strain evidence="12">ED321</strain>
        <strain evidence="11">ED321 Heterogonic</strain>
    </source>
</reference>
<keyword evidence="4 6" id="KW-0443">Lipid metabolism</keyword>
<name>A0A090LRK8_STRRB</name>
<evidence type="ECO:0000259" key="9">
    <source>
        <dbReference type="Pfam" id="PF02275"/>
    </source>
</evidence>
<evidence type="ECO:0000256" key="2">
    <source>
        <dbReference type="ARBA" id="ARBA00022729"/>
    </source>
</evidence>
<feature type="chain" id="PRO_5015031220" evidence="8">
    <location>
        <begin position="24"/>
        <end position="394"/>
    </location>
</feature>
<dbReference type="InterPro" id="IPR029130">
    <property type="entry name" value="Acid_ceramidase_N"/>
</dbReference>
<feature type="domain" description="Choloylglycine hydrolase/NAAA C-terminal" evidence="9">
    <location>
        <begin position="142"/>
        <end position="285"/>
    </location>
</feature>
<sequence>MTSKILFTFIIFFLFISNYQVNGVGEEFTPHCEVGNNLYTPETLQHVPWFNINLDLPPNERYKIVAGALGKEMRDVIATLKEMIGILGPLPMEILENVMQNAYENHFPLTYREEIEGISQASGVPIADMALMNIFYELSRFCTSIIADNNNNEIFHARNLDFGQLFIWNISSQSYQLTDTLKKASVNLNFIKNGKLLFKGTTFAGHVGFISSMKPGAFSLTMNSRLVPDISNVVTWLMGGETDVHFAMWIEREVMETCNTYDEAIAKLSSVPQLTGVYFIVGGSQPGIGSVLVKNDSWVDATVQLNESNNDGWYILQTNYDPDKKPLYLDDRRTPGHNCMKKLGKSSVSMRGIFEVLSSRPTLNKTTVHSTLMSITTGEYVSYIRYCPNPCWAF</sequence>
<protein>
    <submittedName>
        <fullName evidence="11 13">N-acylethanolamine-hydrolyzing acid amidase</fullName>
    </submittedName>
</protein>
<dbReference type="PIRSF" id="PIRSF017632">
    <property type="entry name" value="Acid_ceramidase-like"/>
    <property type="match status" value="1"/>
</dbReference>
<keyword evidence="3 6" id="KW-0378">Hydrolase</keyword>
<dbReference type="Gene3D" id="3.60.60.10">
    <property type="entry name" value="Penicillin V Acylase, Chain A"/>
    <property type="match status" value="1"/>
</dbReference>
<comment type="similarity">
    <text evidence="1 6">Belongs to the acid ceramidase family.</text>
</comment>
<evidence type="ECO:0000313" key="12">
    <source>
        <dbReference type="Proteomes" id="UP000035682"/>
    </source>
</evidence>
<reference evidence="13" key="2">
    <citation type="submission" date="2020-12" db="UniProtKB">
        <authorList>
            <consortium name="WormBaseParasite"/>
        </authorList>
    </citation>
    <scope>IDENTIFICATION</scope>
</reference>
<dbReference type="STRING" id="34506.A0A090LRK8"/>
<evidence type="ECO:0000256" key="8">
    <source>
        <dbReference type="SAM" id="SignalP"/>
    </source>
</evidence>
<feature type="domain" description="Acid ceramidase N-terminal" evidence="10">
    <location>
        <begin position="46"/>
        <end position="101"/>
    </location>
</feature>
<dbReference type="GO" id="GO:0005764">
    <property type="term" value="C:lysosome"/>
    <property type="evidence" value="ECO:0007669"/>
    <property type="project" value="UniProtKB-UniRule"/>
</dbReference>
<dbReference type="InterPro" id="IPR016699">
    <property type="entry name" value="Acid_ceramidase-like"/>
</dbReference>
<evidence type="ECO:0000256" key="1">
    <source>
        <dbReference type="ARBA" id="ARBA00005730"/>
    </source>
</evidence>
<proteinExistence type="inferred from homology"/>
<keyword evidence="12" id="KW-1185">Reference proteome</keyword>
<dbReference type="EMBL" id="LN609529">
    <property type="protein sequence ID" value="CEF70186.1"/>
    <property type="molecule type" value="Genomic_DNA"/>
</dbReference>
<dbReference type="OMA" id="FQCAREK"/>
<keyword evidence="5" id="KW-0325">Glycoprotein</keyword>
<organism evidence="11">
    <name type="scientific">Strongyloides ratti</name>
    <name type="common">Parasitic roundworm</name>
    <dbReference type="NCBI Taxonomy" id="34506"/>
    <lineage>
        <taxon>Eukaryota</taxon>
        <taxon>Metazoa</taxon>
        <taxon>Ecdysozoa</taxon>
        <taxon>Nematoda</taxon>
        <taxon>Chromadorea</taxon>
        <taxon>Rhabditida</taxon>
        <taxon>Tylenchina</taxon>
        <taxon>Panagrolaimomorpha</taxon>
        <taxon>Strongyloidoidea</taxon>
        <taxon>Strongyloididae</taxon>
        <taxon>Strongyloides</taxon>
    </lineage>
</organism>
<dbReference type="WormBase" id="SRAE_2000482000">
    <property type="protein sequence ID" value="SRP09628"/>
    <property type="gene ID" value="WBGene00265066"/>
</dbReference>